<name>A0ABD1LS23_9FABA</name>
<dbReference type="AlphaFoldDB" id="A0ABD1LS23"/>
<evidence type="ECO:0000313" key="1">
    <source>
        <dbReference type="EMBL" id="KAL2326323.1"/>
    </source>
</evidence>
<protein>
    <submittedName>
        <fullName evidence="1">Uncharacterized protein</fullName>
    </submittedName>
</protein>
<dbReference type="Proteomes" id="UP001603857">
    <property type="component" value="Unassembled WGS sequence"/>
</dbReference>
<keyword evidence="2" id="KW-1185">Reference proteome</keyword>
<dbReference type="InterPro" id="IPR014729">
    <property type="entry name" value="Rossmann-like_a/b/a_fold"/>
</dbReference>
<dbReference type="Gene3D" id="3.40.50.620">
    <property type="entry name" value="HUPs"/>
    <property type="match status" value="1"/>
</dbReference>
<gene>
    <name evidence="1" type="ORF">Fmac_025381</name>
</gene>
<sequence length="88" mass="9881">MDVPLPLDKLALDLIHNKPLQWKQKQLARDALSSDGFCVIGGYMSPVNDAYKKKMLNKEHERAEDSKSVTRSTQCSCISFEGCDGLEH</sequence>
<organism evidence="1 2">
    <name type="scientific">Flemingia macrophylla</name>
    <dbReference type="NCBI Taxonomy" id="520843"/>
    <lineage>
        <taxon>Eukaryota</taxon>
        <taxon>Viridiplantae</taxon>
        <taxon>Streptophyta</taxon>
        <taxon>Embryophyta</taxon>
        <taxon>Tracheophyta</taxon>
        <taxon>Spermatophyta</taxon>
        <taxon>Magnoliopsida</taxon>
        <taxon>eudicotyledons</taxon>
        <taxon>Gunneridae</taxon>
        <taxon>Pentapetalae</taxon>
        <taxon>rosids</taxon>
        <taxon>fabids</taxon>
        <taxon>Fabales</taxon>
        <taxon>Fabaceae</taxon>
        <taxon>Papilionoideae</taxon>
        <taxon>50 kb inversion clade</taxon>
        <taxon>NPAAA clade</taxon>
        <taxon>indigoferoid/millettioid clade</taxon>
        <taxon>Phaseoleae</taxon>
        <taxon>Flemingia</taxon>
    </lineage>
</organism>
<evidence type="ECO:0000313" key="2">
    <source>
        <dbReference type="Proteomes" id="UP001603857"/>
    </source>
</evidence>
<dbReference type="EMBL" id="JBGMDY010000008">
    <property type="protein sequence ID" value="KAL2326323.1"/>
    <property type="molecule type" value="Genomic_DNA"/>
</dbReference>
<comment type="caution">
    <text evidence="1">The sequence shown here is derived from an EMBL/GenBank/DDBJ whole genome shotgun (WGS) entry which is preliminary data.</text>
</comment>
<accession>A0ABD1LS23</accession>
<proteinExistence type="predicted"/>
<reference evidence="1 2" key="1">
    <citation type="submission" date="2024-08" db="EMBL/GenBank/DDBJ databases">
        <title>Insights into the chromosomal genome structure of Flemingia macrophylla.</title>
        <authorList>
            <person name="Ding Y."/>
            <person name="Zhao Y."/>
            <person name="Bi W."/>
            <person name="Wu M."/>
            <person name="Zhao G."/>
            <person name="Gong Y."/>
            <person name="Li W."/>
            <person name="Zhang P."/>
        </authorList>
    </citation>
    <scope>NUCLEOTIDE SEQUENCE [LARGE SCALE GENOMIC DNA]</scope>
    <source>
        <strain evidence="1">DYQJB</strain>
        <tissue evidence="1">Leaf</tissue>
    </source>
</reference>